<dbReference type="KEGG" id="sku:Sulku_0414"/>
<gene>
    <name evidence="1" type="ordered locus">Sulku_0414</name>
</gene>
<accession>E4TZJ3</accession>
<dbReference type="AlphaFoldDB" id="E4TZJ3"/>
<dbReference type="Proteomes" id="UP000008721">
    <property type="component" value="Chromosome"/>
</dbReference>
<evidence type="ECO:0000313" key="1">
    <source>
        <dbReference type="EMBL" id="ADR33081.1"/>
    </source>
</evidence>
<sequence>MSYVIRDGKVETAKPIKNLNEEQKKVLKVTTAKQADKIKALKAKLAS</sequence>
<reference evidence="1 2" key="1">
    <citation type="journal article" date="2012" name="Stand. Genomic Sci.">
        <title>Complete genome sequence of the sulfur compounds oxidizing chemolithoautotroph Sulfuricurvum kujiense type strain (YK-1(T)).</title>
        <authorList>
            <person name="Han C."/>
            <person name="Kotsyurbenko O."/>
            <person name="Chertkov O."/>
            <person name="Held B."/>
            <person name="Lapidus A."/>
            <person name="Nolan M."/>
            <person name="Lucas S."/>
            <person name="Hammon N."/>
            <person name="Deshpande S."/>
            <person name="Cheng J.F."/>
            <person name="Tapia R."/>
            <person name="Goodwin L.A."/>
            <person name="Pitluck S."/>
            <person name="Liolios K."/>
            <person name="Pagani I."/>
            <person name="Ivanova N."/>
            <person name="Mavromatis K."/>
            <person name="Mikhailova N."/>
            <person name="Pati A."/>
            <person name="Chen A."/>
            <person name="Palaniappan K."/>
            <person name="Land M."/>
            <person name="Hauser L."/>
            <person name="Chang Y.J."/>
            <person name="Jeffries C.D."/>
            <person name="Brambilla E.M."/>
            <person name="Rohde M."/>
            <person name="Spring S."/>
            <person name="Sikorski J."/>
            <person name="Goker M."/>
            <person name="Woyke T."/>
            <person name="Bristow J."/>
            <person name="Eisen J.A."/>
            <person name="Markowitz V."/>
            <person name="Hugenholtz P."/>
            <person name="Kyrpides N.C."/>
            <person name="Klenk H.P."/>
            <person name="Detter J.C."/>
        </authorList>
    </citation>
    <scope>NUCLEOTIDE SEQUENCE [LARGE SCALE GENOMIC DNA]</scope>
    <source>
        <strain evidence="2">ATCC BAA-921 / DSM 16994 / JCM 11577 / YK-1</strain>
    </source>
</reference>
<name>E4TZJ3_SULKY</name>
<keyword evidence="2" id="KW-1185">Reference proteome</keyword>
<evidence type="ECO:0000313" key="2">
    <source>
        <dbReference type="Proteomes" id="UP000008721"/>
    </source>
</evidence>
<organism evidence="1 2">
    <name type="scientific">Sulfuricurvum kujiense (strain ATCC BAA-921 / DSM 16994 / JCM 11577 / YK-1)</name>
    <dbReference type="NCBI Taxonomy" id="709032"/>
    <lineage>
        <taxon>Bacteria</taxon>
        <taxon>Pseudomonadati</taxon>
        <taxon>Campylobacterota</taxon>
        <taxon>Epsilonproteobacteria</taxon>
        <taxon>Campylobacterales</taxon>
        <taxon>Sulfurimonadaceae</taxon>
        <taxon>Sulfuricurvum</taxon>
    </lineage>
</organism>
<dbReference type="RefSeq" id="WP_013459278.1">
    <property type="nucleotide sequence ID" value="NC_014762.1"/>
</dbReference>
<dbReference type="HOGENOM" id="CLU_3174035_0_0_7"/>
<dbReference type="STRING" id="709032.Sulku_0414"/>
<protein>
    <submittedName>
        <fullName evidence="1">Uncharacterized protein</fullName>
    </submittedName>
</protein>
<dbReference type="EMBL" id="CP002355">
    <property type="protein sequence ID" value="ADR33081.1"/>
    <property type="molecule type" value="Genomic_DNA"/>
</dbReference>
<proteinExistence type="predicted"/>